<gene>
    <name evidence="1" type="ORF">M997_2515</name>
</gene>
<reference evidence="1 2" key="1">
    <citation type="submission" date="2016-04" db="EMBL/GenBank/DDBJ databases">
        <title>ATOL: Assembling a taxonomically balanced genome-scale reconstruction of the evolutionary history of the Enterobacteriaceae.</title>
        <authorList>
            <person name="Plunkett G.III."/>
            <person name="Neeno-Eckwall E.C."/>
            <person name="Glasner J.D."/>
            <person name="Perna N.T."/>
        </authorList>
    </citation>
    <scope>NUCLEOTIDE SEQUENCE [LARGE SCALE GENOMIC DNA]</scope>
    <source>
        <strain evidence="1 2">ATCC 700826</strain>
    </source>
</reference>
<proteinExistence type="predicted"/>
<name>A0AAJ3LT93_PROHU</name>
<accession>A0AAJ3LT93</accession>
<evidence type="ECO:0000313" key="1">
    <source>
        <dbReference type="EMBL" id="OAT46060.1"/>
    </source>
</evidence>
<evidence type="ECO:0008006" key="3">
    <source>
        <dbReference type="Google" id="ProtNLM"/>
    </source>
</evidence>
<keyword evidence="2" id="KW-1185">Reference proteome</keyword>
<comment type="caution">
    <text evidence="1">The sequence shown here is derived from an EMBL/GenBank/DDBJ whole genome shotgun (WGS) entry which is preliminary data.</text>
</comment>
<dbReference type="NCBIfam" id="NF033927">
    <property type="entry name" value="alph_xenorhab_B"/>
    <property type="match status" value="1"/>
</dbReference>
<dbReference type="RefSeq" id="WP_064720472.1">
    <property type="nucleotide sequence ID" value="NZ_LXEV01000028.1"/>
</dbReference>
<dbReference type="InterPro" id="IPR047760">
    <property type="entry name" value="XaxB-like"/>
</dbReference>
<protein>
    <recommendedName>
        <fullName evidence="3">Toxin</fullName>
    </recommendedName>
</protein>
<evidence type="ECO:0000313" key="2">
    <source>
        <dbReference type="Proteomes" id="UP000078250"/>
    </source>
</evidence>
<dbReference type="AlphaFoldDB" id="A0AAJ3LT93"/>
<dbReference type="EMBL" id="LXEV01000028">
    <property type="protein sequence ID" value="OAT46060.1"/>
    <property type="molecule type" value="Genomic_DNA"/>
</dbReference>
<organism evidence="1 2">
    <name type="scientific">Proteus hauseri ATCC 700826</name>
    <dbReference type="NCBI Taxonomy" id="1354271"/>
    <lineage>
        <taxon>Bacteria</taxon>
        <taxon>Pseudomonadati</taxon>
        <taxon>Pseudomonadota</taxon>
        <taxon>Gammaproteobacteria</taxon>
        <taxon>Enterobacterales</taxon>
        <taxon>Morganellaceae</taxon>
        <taxon>Proteus</taxon>
    </lineage>
</organism>
<sequence length="335" mass="39203">MNKMNIDTKEKFEHSVFFNAIKNIRQISIHLSKNNDELNNKLISIYINNNKILDSIISFSISIKSRLKQKLLTGAIGTLGEIDNEILKKSQNLEIVKKLSNERRIIEDILKEEIDESINIINFYQVFINNNKEFLSKFSLKKDIDPLIITEEKHAEEVGNKILLNKENIFKLKEKIDIITKSEDIINNESIIDIFNASIPSKETISSLNIDISEKNILKLLIDSLDNLLSQLDKGFTYQNLIETRHQLIDDYLAEIKNLSVLENQKRMIIFTQTYYHSLVNIEFYFKLLAEQLTLLEQYWCSLIYQLTQLKNNILDTNNIIEPHLLFLGKFLDEY</sequence>
<dbReference type="Proteomes" id="UP000078250">
    <property type="component" value="Unassembled WGS sequence"/>
</dbReference>